<organism evidence="11 12">
    <name type="scientific">Ramularia collo-cygni</name>
    <dbReference type="NCBI Taxonomy" id="112498"/>
    <lineage>
        <taxon>Eukaryota</taxon>
        <taxon>Fungi</taxon>
        <taxon>Dikarya</taxon>
        <taxon>Ascomycota</taxon>
        <taxon>Pezizomycotina</taxon>
        <taxon>Dothideomycetes</taxon>
        <taxon>Dothideomycetidae</taxon>
        <taxon>Mycosphaerellales</taxon>
        <taxon>Mycosphaerellaceae</taxon>
        <taxon>Ramularia</taxon>
    </lineage>
</organism>
<evidence type="ECO:0000256" key="5">
    <source>
        <dbReference type="ARBA" id="ARBA00023002"/>
    </source>
</evidence>
<keyword evidence="9" id="KW-0732">Signal</keyword>
<proteinExistence type="inferred from homology"/>
<evidence type="ECO:0000256" key="3">
    <source>
        <dbReference type="ARBA" id="ARBA00022617"/>
    </source>
</evidence>
<dbReference type="AlphaFoldDB" id="A0A2D3UYK4"/>
<evidence type="ECO:0000256" key="6">
    <source>
        <dbReference type="ARBA" id="ARBA00023004"/>
    </source>
</evidence>
<dbReference type="GO" id="GO:0046872">
    <property type="term" value="F:metal ion binding"/>
    <property type="evidence" value="ECO:0007669"/>
    <property type="project" value="UniProtKB-KW"/>
</dbReference>
<keyword evidence="12" id="KW-1185">Reference proteome</keyword>
<dbReference type="GeneID" id="35598448"/>
<evidence type="ECO:0000313" key="11">
    <source>
        <dbReference type="EMBL" id="CZT17407.1"/>
    </source>
</evidence>
<dbReference type="EMBL" id="FJUY01000004">
    <property type="protein sequence ID" value="CZT17407.1"/>
    <property type="molecule type" value="Genomic_DNA"/>
</dbReference>
<evidence type="ECO:0000256" key="4">
    <source>
        <dbReference type="ARBA" id="ARBA00022723"/>
    </source>
</evidence>
<accession>A0A2D3UYK4</accession>
<evidence type="ECO:0000256" key="2">
    <source>
        <dbReference type="ARBA" id="ARBA00022559"/>
    </source>
</evidence>
<dbReference type="RefSeq" id="XP_023624300.1">
    <property type="nucleotide sequence ID" value="XM_023768532.1"/>
</dbReference>
<feature type="region of interest" description="Disordered" evidence="8">
    <location>
        <begin position="38"/>
        <end position="77"/>
    </location>
</feature>
<dbReference type="PANTHER" id="PTHR33577:SF1">
    <property type="entry name" value="HEME HALOPEROXIDASE FAMILY PROFILE DOMAIN-CONTAINING PROTEIN"/>
    <property type="match status" value="1"/>
</dbReference>
<evidence type="ECO:0000313" key="12">
    <source>
        <dbReference type="Proteomes" id="UP000225277"/>
    </source>
</evidence>
<feature type="chain" id="PRO_5013729984" description="Heme haloperoxidase family profile domain-containing protein" evidence="9">
    <location>
        <begin position="18"/>
        <end position="455"/>
    </location>
</feature>
<feature type="signal peptide" evidence="9">
    <location>
        <begin position="1"/>
        <end position="17"/>
    </location>
</feature>
<dbReference type="SUPFAM" id="SSF47571">
    <property type="entry name" value="Cloroperoxidase"/>
    <property type="match status" value="1"/>
</dbReference>
<dbReference type="PANTHER" id="PTHR33577">
    <property type="entry name" value="STERIGMATOCYSTIN BIOSYNTHESIS PEROXIDASE STCC-RELATED"/>
    <property type="match status" value="1"/>
</dbReference>
<keyword evidence="3" id="KW-0349">Heme</keyword>
<dbReference type="PROSITE" id="PS51405">
    <property type="entry name" value="HEME_HALOPEROXIDASE"/>
    <property type="match status" value="1"/>
</dbReference>
<evidence type="ECO:0000259" key="10">
    <source>
        <dbReference type="PROSITE" id="PS51405"/>
    </source>
</evidence>
<sequence length="455" mass="48406">MVRSSALLTAVLPLAAAFPWAMDASHAMDVQRLAERRQARYASSSGQPDEGTIPPVREPTFLTGRSNSGLGHPNTPFNAEEQYVDVTRGSGHEYIAPGPRDLRGQCPGLNAAANHGFLKRNGIPTIANTVSGLREAYNMNEDLSLALAVISVALAGDIVTQTWSIGGEYSPALPLGGLLGLGSLLGKPRGIIGTHNKYEGDASIVRGDAYLNGGQQVFQLRSWNRLYPLAASEGGLTMDKVAKHNDYTHGWSILNNPYFFSAPFSGLVTVAAHNFVVAFMSNHSEEAPGGYLDGEVLKCFFGVTGEPGNFKYNFGQERIPENWYKRAGGLSSYTLPDVALDGLTNNAMYPGLISIGGNTGTVDSFTGVDTGDLTGGLFTVGNLAEGNNAACFLLQMSQAGLADQLTGLLSVVGNVLSFVTEKLGPLEKSLKCPQLGHLRNELLQKYPGSAQYFQG</sequence>
<dbReference type="InterPro" id="IPR000028">
    <property type="entry name" value="Chloroperoxidase"/>
</dbReference>
<dbReference type="GO" id="GO:0004601">
    <property type="term" value="F:peroxidase activity"/>
    <property type="evidence" value="ECO:0007669"/>
    <property type="project" value="UniProtKB-KW"/>
</dbReference>
<dbReference type="InterPro" id="IPR036851">
    <property type="entry name" value="Chloroperoxidase-like_sf"/>
</dbReference>
<evidence type="ECO:0000256" key="1">
    <source>
        <dbReference type="ARBA" id="ARBA00001970"/>
    </source>
</evidence>
<dbReference type="OrthoDB" id="407298at2759"/>
<keyword evidence="6" id="KW-0408">Iron</keyword>
<keyword evidence="2" id="KW-0575">Peroxidase</keyword>
<dbReference type="Pfam" id="PF01328">
    <property type="entry name" value="Peroxidase_2"/>
    <property type="match status" value="1"/>
</dbReference>
<keyword evidence="4" id="KW-0479">Metal-binding</keyword>
<gene>
    <name evidence="11" type="ORF">RCC_03241</name>
</gene>
<dbReference type="Gene3D" id="1.10.489.10">
    <property type="entry name" value="Chloroperoxidase-like"/>
    <property type="match status" value="1"/>
</dbReference>
<evidence type="ECO:0000256" key="7">
    <source>
        <dbReference type="ARBA" id="ARBA00025795"/>
    </source>
</evidence>
<comment type="similarity">
    <text evidence="7">Belongs to the chloroperoxidase family.</text>
</comment>
<comment type="cofactor">
    <cofactor evidence="1">
        <name>heme b</name>
        <dbReference type="ChEBI" id="CHEBI:60344"/>
    </cofactor>
</comment>
<dbReference type="Proteomes" id="UP000225277">
    <property type="component" value="Unassembled WGS sequence"/>
</dbReference>
<evidence type="ECO:0000256" key="8">
    <source>
        <dbReference type="SAM" id="MobiDB-lite"/>
    </source>
</evidence>
<name>A0A2D3UYK4_9PEZI</name>
<reference evidence="11 12" key="1">
    <citation type="submission" date="2016-03" db="EMBL/GenBank/DDBJ databases">
        <authorList>
            <person name="Ploux O."/>
        </authorList>
    </citation>
    <scope>NUCLEOTIDE SEQUENCE [LARGE SCALE GENOMIC DNA]</scope>
    <source>
        <strain evidence="11 12">URUG2</strain>
    </source>
</reference>
<feature type="domain" description="Heme haloperoxidase family profile" evidence="10">
    <location>
        <begin position="90"/>
        <end position="340"/>
    </location>
</feature>
<keyword evidence="5" id="KW-0560">Oxidoreductase</keyword>
<evidence type="ECO:0000256" key="9">
    <source>
        <dbReference type="SAM" id="SignalP"/>
    </source>
</evidence>
<protein>
    <recommendedName>
        <fullName evidence="10">Heme haloperoxidase family profile domain-containing protein</fullName>
    </recommendedName>
</protein>